<evidence type="ECO:0000313" key="2">
    <source>
        <dbReference type="Proteomes" id="UP000015103"/>
    </source>
</evidence>
<dbReference type="STRING" id="13249.T1I396"/>
<reference evidence="1" key="1">
    <citation type="submission" date="2015-05" db="UniProtKB">
        <authorList>
            <consortium name="EnsemblMetazoa"/>
        </authorList>
    </citation>
    <scope>IDENTIFICATION</scope>
</reference>
<proteinExistence type="predicted"/>
<dbReference type="InterPro" id="IPR039986">
    <property type="entry name" value="CFAP210"/>
</dbReference>
<dbReference type="PANTHER" id="PTHR28663:SF1">
    <property type="entry name" value="CILIA- AND FLAGELLA- ASSOCIATED PROTEIN 210"/>
    <property type="match status" value="1"/>
</dbReference>
<evidence type="ECO:0008006" key="3">
    <source>
        <dbReference type="Google" id="ProtNLM"/>
    </source>
</evidence>
<dbReference type="EMBL" id="ACPB03010515">
    <property type="status" value="NOT_ANNOTATED_CDS"/>
    <property type="molecule type" value="Genomic_DNA"/>
</dbReference>
<organism evidence="1 2">
    <name type="scientific">Rhodnius prolixus</name>
    <name type="common">Triatomid bug</name>
    <dbReference type="NCBI Taxonomy" id="13249"/>
    <lineage>
        <taxon>Eukaryota</taxon>
        <taxon>Metazoa</taxon>
        <taxon>Ecdysozoa</taxon>
        <taxon>Arthropoda</taxon>
        <taxon>Hexapoda</taxon>
        <taxon>Insecta</taxon>
        <taxon>Pterygota</taxon>
        <taxon>Neoptera</taxon>
        <taxon>Paraneoptera</taxon>
        <taxon>Hemiptera</taxon>
        <taxon>Heteroptera</taxon>
        <taxon>Panheteroptera</taxon>
        <taxon>Cimicomorpha</taxon>
        <taxon>Reduviidae</taxon>
        <taxon>Triatominae</taxon>
        <taxon>Rhodnius</taxon>
    </lineage>
</organism>
<dbReference type="PANTHER" id="PTHR28663">
    <property type="entry name" value="COILED-COIL DOMAIN-CONTAINING PROTEIN 173"/>
    <property type="match status" value="1"/>
</dbReference>
<dbReference type="OMA" id="CCREMIS"/>
<dbReference type="InParanoid" id="T1I396"/>
<dbReference type="EnsemblMetazoa" id="RPRC010765-RA">
    <property type="protein sequence ID" value="RPRC010765-PA"/>
    <property type="gene ID" value="RPRC010765"/>
</dbReference>
<keyword evidence="2" id="KW-1185">Reference proteome</keyword>
<dbReference type="GO" id="GO:0005879">
    <property type="term" value="C:axonemal microtubule"/>
    <property type="evidence" value="ECO:0007669"/>
    <property type="project" value="TreeGrafter"/>
</dbReference>
<accession>T1I396</accession>
<evidence type="ECO:0000313" key="1">
    <source>
        <dbReference type="EnsemblMetazoa" id="RPRC010765-PA"/>
    </source>
</evidence>
<sequence>MAKITVTNKKLPGAKVEALLFTETQWTALKDHVGKAERRVKELEEELKVKESRKKCSEDMTRKWENTFVNLRKKRLEAAVARVEREKTRKYERFLTLQSEQSKKKEALRKIARDNLYEEKDHAKSALSAYKFAEVLKERELQIAFSRKIKETEEEREKEWDRKIIEDVELFNKEEAEEKAKALEKKRKLGKIFVEKLRDNEERKRIEKEARKAEEREAMELNKKEIKEIEKNERLEMESRKRSIREHLIRNRQEIDNQKKIANAEEKEEAAAVAIIANEKAKLAKIRKEKDAELKSAAIKRREKIANTVTAVIVSKEDEKEAIYQKDKARNEELSVFIFIYLILIYNEIAQY</sequence>
<name>T1I396_RHOPR</name>
<dbReference type="VEuPathDB" id="VectorBase:RPRC010765"/>
<dbReference type="Proteomes" id="UP000015103">
    <property type="component" value="Unassembled WGS sequence"/>
</dbReference>
<dbReference type="HOGENOM" id="CLU_788267_0_0_1"/>
<dbReference type="AlphaFoldDB" id="T1I396"/>
<protein>
    <recommendedName>
        <fullName evidence="3">Trichohyalin-plectin-homology domain-containing protein</fullName>
    </recommendedName>
</protein>